<proteinExistence type="predicted"/>
<dbReference type="InterPro" id="IPR056823">
    <property type="entry name" value="TEN-like_YD-shell"/>
</dbReference>
<dbReference type="InterPro" id="IPR022385">
    <property type="entry name" value="Rhs_assc_core"/>
</dbReference>
<evidence type="ECO:0000256" key="2">
    <source>
        <dbReference type="SAM" id="MobiDB-lite"/>
    </source>
</evidence>
<feature type="domain" description="Teneurin-like YD-shell" evidence="4">
    <location>
        <begin position="8"/>
        <end position="89"/>
    </location>
</feature>
<evidence type="ECO:0000313" key="5">
    <source>
        <dbReference type="EMBL" id="VVO42029.1"/>
    </source>
</evidence>
<reference evidence="5 6" key="1">
    <citation type="submission" date="2019-09" db="EMBL/GenBank/DDBJ databases">
        <authorList>
            <person name="Chandra G."/>
            <person name="Truman W A."/>
        </authorList>
    </citation>
    <scope>NUCLEOTIDE SEQUENCE [LARGE SCALE GENOMIC DNA]</scope>
    <source>
        <strain evidence="5">PS723</strain>
    </source>
</reference>
<dbReference type="SUPFAM" id="SSF56399">
    <property type="entry name" value="ADP-ribosylation"/>
    <property type="match status" value="1"/>
</dbReference>
<dbReference type="AlphaFoldDB" id="A0A5E7FRU0"/>
<feature type="region of interest" description="Disordered" evidence="2">
    <location>
        <begin position="194"/>
        <end position="221"/>
    </location>
</feature>
<evidence type="ECO:0000256" key="1">
    <source>
        <dbReference type="ARBA" id="ARBA00022737"/>
    </source>
</evidence>
<feature type="transmembrane region" description="Helical" evidence="3">
    <location>
        <begin position="133"/>
        <end position="152"/>
    </location>
</feature>
<evidence type="ECO:0000256" key="3">
    <source>
        <dbReference type="SAM" id="Phobius"/>
    </source>
</evidence>
<gene>
    <name evidence="5" type="ORF">PS723_05955</name>
</gene>
<dbReference type="Pfam" id="PF25023">
    <property type="entry name" value="TEN_YD-shell"/>
    <property type="match status" value="1"/>
</dbReference>
<keyword evidence="3" id="KW-0812">Transmembrane</keyword>
<dbReference type="Gene3D" id="2.180.10.10">
    <property type="entry name" value="RHS repeat-associated core"/>
    <property type="match status" value="1"/>
</dbReference>
<dbReference type="Proteomes" id="UP000379480">
    <property type="component" value="Unassembled WGS sequence"/>
</dbReference>
<accession>A0A5E7FRU0</accession>
<sequence length="314" mass="33832">MGSPYRDIQNNQRTIMIATDRQNSVLAEVNQNHVNRVTYLAYGQQSAEQQPASRLGFNGELREQQTCWYMLGNGYRAYNPVLMRFHSPDNFSPFGAGGLNPYMYCTGDPINYLDPTGHIGVGSLLFRHLKTPVGALMATSIVTGVGGGIAQASDPGSSIGTALIVLSVAAGLGAGFMRFGNGLQKRLTNTTKKGAISSALSSTRSRPSDSPPSYDSLYPNAKSKGTAITATPLQAGNSRKTFDTNKLQRTTAPAPKDHWPKVIDPDEAFRRLAAGVQGNPLAPRGLAIRRAAEREPDGVAPAQRRRRANLFLDI</sequence>
<name>A0A5E7FRU0_PSEFL</name>
<evidence type="ECO:0000313" key="6">
    <source>
        <dbReference type="Proteomes" id="UP000379480"/>
    </source>
</evidence>
<organism evidence="5 6">
    <name type="scientific">Pseudomonas fluorescens</name>
    <dbReference type="NCBI Taxonomy" id="294"/>
    <lineage>
        <taxon>Bacteria</taxon>
        <taxon>Pseudomonadati</taxon>
        <taxon>Pseudomonadota</taxon>
        <taxon>Gammaproteobacteria</taxon>
        <taxon>Pseudomonadales</taxon>
        <taxon>Pseudomonadaceae</taxon>
        <taxon>Pseudomonas</taxon>
    </lineage>
</organism>
<dbReference type="NCBIfam" id="TIGR03696">
    <property type="entry name" value="Rhs_assc_core"/>
    <property type="match status" value="1"/>
</dbReference>
<keyword evidence="1" id="KW-0677">Repeat</keyword>
<keyword evidence="3" id="KW-0472">Membrane</keyword>
<keyword evidence="3" id="KW-1133">Transmembrane helix</keyword>
<feature type="transmembrane region" description="Helical" evidence="3">
    <location>
        <begin position="158"/>
        <end position="177"/>
    </location>
</feature>
<protein>
    <recommendedName>
        <fullName evidence="4">Teneurin-like YD-shell domain-containing protein</fullName>
    </recommendedName>
</protein>
<dbReference type="EMBL" id="CABVHY010000044">
    <property type="protein sequence ID" value="VVO42029.1"/>
    <property type="molecule type" value="Genomic_DNA"/>
</dbReference>
<evidence type="ECO:0000259" key="4">
    <source>
        <dbReference type="Pfam" id="PF25023"/>
    </source>
</evidence>
<dbReference type="RefSeq" id="WP_150807140.1">
    <property type="nucleotide sequence ID" value="NZ_CABVHY010000044.1"/>
</dbReference>
<dbReference type="OrthoDB" id="6845590at2"/>